<feature type="region of interest" description="Disordered" evidence="1">
    <location>
        <begin position="1"/>
        <end position="25"/>
    </location>
</feature>
<evidence type="ECO:0000313" key="3">
    <source>
        <dbReference type="Proteomes" id="UP000070444"/>
    </source>
</evidence>
<dbReference type="EMBL" id="KQ965161">
    <property type="protein sequence ID" value="KXN64806.1"/>
    <property type="molecule type" value="Genomic_DNA"/>
</dbReference>
<sequence length="203" mass="22580">MDEEEARNTMTSLAQAPATSIPKISEREFNKLNAAKQEQYVRAHWQGDNITPTRDQLFKPEDKKPTLVLAEQEVARGKAKESAANSLVKKLLATEKQLQATAKGESLVLENSTKLQNPKEEILPIYSENTIDTYLVDKSTLIVKASENITVPLSSTKSYQTSITFDVPKGYLLEVSSIKLENPKETTQGIAEKEVMAVLSMRP</sequence>
<organism evidence="2 3">
    <name type="scientific">Conidiobolus coronatus (strain ATCC 28846 / CBS 209.66 / NRRL 28638)</name>
    <name type="common">Delacroixia coronata</name>
    <dbReference type="NCBI Taxonomy" id="796925"/>
    <lineage>
        <taxon>Eukaryota</taxon>
        <taxon>Fungi</taxon>
        <taxon>Fungi incertae sedis</taxon>
        <taxon>Zoopagomycota</taxon>
        <taxon>Entomophthoromycotina</taxon>
        <taxon>Entomophthoromycetes</taxon>
        <taxon>Entomophthorales</taxon>
        <taxon>Ancylistaceae</taxon>
        <taxon>Conidiobolus</taxon>
    </lineage>
</organism>
<name>A0A137NPY7_CONC2</name>
<proteinExistence type="predicted"/>
<keyword evidence="3" id="KW-1185">Reference proteome</keyword>
<reference evidence="2 3" key="1">
    <citation type="journal article" date="2015" name="Genome Biol. Evol.">
        <title>Phylogenomic analyses indicate that early fungi evolved digesting cell walls of algal ancestors of land plants.</title>
        <authorList>
            <person name="Chang Y."/>
            <person name="Wang S."/>
            <person name="Sekimoto S."/>
            <person name="Aerts A.L."/>
            <person name="Choi C."/>
            <person name="Clum A."/>
            <person name="LaButti K.M."/>
            <person name="Lindquist E.A."/>
            <person name="Yee Ngan C."/>
            <person name="Ohm R.A."/>
            <person name="Salamov A.A."/>
            <person name="Grigoriev I.V."/>
            <person name="Spatafora J.W."/>
            <person name="Berbee M.L."/>
        </authorList>
    </citation>
    <scope>NUCLEOTIDE SEQUENCE [LARGE SCALE GENOMIC DNA]</scope>
    <source>
        <strain evidence="2 3">NRRL 28638</strain>
    </source>
</reference>
<evidence type="ECO:0000313" key="2">
    <source>
        <dbReference type="EMBL" id="KXN64806.1"/>
    </source>
</evidence>
<feature type="compositionally biased region" description="Polar residues" evidence="1">
    <location>
        <begin position="8"/>
        <end position="18"/>
    </location>
</feature>
<accession>A0A137NPY7</accession>
<dbReference type="Proteomes" id="UP000070444">
    <property type="component" value="Unassembled WGS sequence"/>
</dbReference>
<dbReference type="AlphaFoldDB" id="A0A137NPY7"/>
<protein>
    <submittedName>
        <fullName evidence="2">Uncharacterized protein</fullName>
    </submittedName>
</protein>
<evidence type="ECO:0000256" key="1">
    <source>
        <dbReference type="SAM" id="MobiDB-lite"/>
    </source>
</evidence>
<gene>
    <name evidence="2" type="ORF">CONCODRAFT_13895</name>
</gene>